<sequence>HIEILSKSVNFQAHDNYKKSITNTRQQRKTRINSQREKMKIAGISAISDNNLKPNLSPIHQCPYCSALSDLHKRCSISLAAQAIQEYQYIEKNNKIHSNHDYSALKRKSSISEPQTIVPYRHNEKSSHPQVSQDTAQAIQEYRYFEQNKNSQCSEYSYDIKMKTSMSTPQPNLQFSNHEQNKTPQVIQESHTYSTFPKRSPISLAAQANQEIRYREHQNQNIMVKSKNYQPSRERPNQKWITSQNQISNYLNRKICNPSISHTGATIHNNNEIIIQCHHQKDFIPLPQSLMEGSKLMKHSSHIIQSPKNPPIIIALIPNRQHYVVLELKDHLLFPAPRPLRNQHMPPSNQALGWYQKFMINYINVGIYVLCIYSAQLPVDLLIEYTSKTMYVFKNFMKFIYGEATKFRTLLQFDGEGIRVGKNPPHQNCSKIDEILPIKITPRFHQTGCNFDGEVSSLMQRKSSPSNFPQFDEILPIKLGERWAPPPLFLKKSARLGVRVRGGRTLTRHGGWRWPTTRAGNHHDGLSFESGQLTAHWPSNAGHFPEKLMARIVDLPPAALMSVEGRFSRWPLAVMDASAERSVGTLSGGNECSQYIVYWNDLRHYCPESYRIESTCEQGGAESSIDTTWHPGWHIEVNTNAEGIPGLRLTAGARSTCHINSPHGTRDVRNQVFSFLGYVEIRWLLPKFGFKVLCYEEGYKINPLGKLKLGKNNLFITMYIKEKHNPYNEKICIRKT</sequence>
<reference evidence="1 2" key="1">
    <citation type="submission" date="2015-08" db="EMBL/GenBank/DDBJ databases">
        <title>Next Generation Sequencing and Analysis of the Genome of Puccinia sorghi L Schw, the Causal Agent of Maize Common Rust.</title>
        <authorList>
            <person name="Rochi L."/>
            <person name="Burguener G."/>
            <person name="Darino M."/>
            <person name="Turjanski A."/>
            <person name="Kreff E."/>
            <person name="Dieguez M.J."/>
            <person name="Sacco F."/>
        </authorList>
    </citation>
    <scope>NUCLEOTIDE SEQUENCE [LARGE SCALE GENOMIC DNA]</scope>
    <source>
        <strain evidence="1 2">RO10H11247</strain>
    </source>
</reference>
<feature type="non-terminal residue" evidence="1">
    <location>
        <position position="1"/>
    </location>
</feature>
<evidence type="ECO:0000313" key="1">
    <source>
        <dbReference type="EMBL" id="KNZ56232.1"/>
    </source>
</evidence>
<keyword evidence="2" id="KW-1185">Reference proteome</keyword>
<comment type="caution">
    <text evidence="1">The sequence shown here is derived from an EMBL/GenBank/DDBJ whole genome shotgun (WGS) entry which is preliminary data.</text>
</comment>
<dbReference type="Proteomes" id="UP000037035">
    <property type="component" value="Unassembled WGS sequence"/>
</dbReference>
<organism evidence="1 2">
    <name type="scientific">Puccinia sorghi</name>
    <dbReference type="NCBI Taxonomy" id="27349"/>
    <lineage>
        <taxon>Eukaryota</taxon>
        <taxon>Fungi</taxon>
        <taxon>Dikarya</taxon>
        <taxon>Basidiomycota</taxon>
        <taxon>Pucciniomycotina</taxon>
        <taxon>Pucciniomycetes</taxon>
        <taxon>Pucciniales</taxon>
        <taxon>Pucciniaceae</taxon>
        <taxon>Puccinia</taxon>
    </lineage>
</organism>
<evidence type="ECO:0000313" key="2">
    <source>
        <dbReference type="Proteomes" id="UP000037035"/>
    </source>
</evidence>
<proteinExistence type="predicted"/>
<protein>
    <submittedName>
        <fullName evidence="1">Uncharacterized protein</fullName>
    </submittedName>
</protein>
<accession>A0A0L6V6R1</accession>
<dbReference type="AlphaFoldDB" id="A0A0L6V6R1"/>
<dbReference type="VEuPathDB" id="FungiDB:VP01_245g1"/>
<name>A0A0L6V6R1_9BASI</name>
<gene>
    <name evidence="1" type="ORF">VP01_245g1</name>
</gene>
<dbReference type="EMBL" id="LAVV01007347">
    <property type="protein sequence ID" value="KNZ56232.1"/>
    <property type="molecule type" value="Genomic_DNA"/>
</dbReference>